<organism evidence="2 3">
    <name type="scientific">Cohnella candidum</name>
    <dbReference type="NCBI Taxonomy" id="2674991"/>
    <lineage>
        <taxon>Bacteria</taxon>
        <taxon>Bacillati</taxon>
        <taxon>Bacillota</taxon>
        <taxon>Bacilli</taxon>
        <taxon>Bacillales</taxon>
        <taxon>Paenibacillaceae</taxon>
        <taxon>Cohnella</taxon>
    </lineage>
</organism>
<name>A0A3G3K2E1_9BACL</name>
<gene>
    <name evidence="2" type="ORF">EAV92_18265</name>
</gene>
<evidence type="ECO:0000259" key="1">
    <source>
        <dbReference type="Pfam" id="PF01814"/>
    </source>
</evidence>
<dbReference type="EMBL" id="CP033433">
    <property type="protein sequence ID" value="AYQ74341.1"/>
    <property type="molecule type" value="Genomic_DNA"/>
</dbReference>
<proteinExistence type="predicted"/>
<dbReference type="Proteomes" id="UP000269097">
    <property type="component" value="Chromosome"/>
</dbReference>
<dbReference type="AlphaFoldDB" id="A0A3G3K2E1"/>
<protein>
    <recommendedName>
        <fullName evidence="1">Hemerythrin-like domain-containing protein</fullName>
    </recommendedName>
</protein>
<dbReference type="Pfam" id="PF01814">
    <property type="entry name" value="Hemerythrin"/>
    <property type="match status" value="1"/>
</dbReference>
<sequence>MILHPQGGSFMKPRFNMFTLIHKGLRHALQQLVWSAGRLDPADAAQREEFLARFRQAAAMLHRHALDEDTHIQPLIDECAPAVGSELEFQHQRSDKLLAELERLAAAIAASPGFTEETRRTWLTFVDELGRFTGDYFLHLYHEECVAMPELWKAFEDEVLIETAVRLRNSVPPHIQDLFQRYMIPALNIEERTLMLATLKKSAPAPVFESVSGTFQELLAPEEWKELQTRLAAVAG</sequence>
<evidence type="ECO:0000313" key="3">
    <source>
        <dbReference type="Proteomes" id="UP000269097"/>
    </source>
</evidence>
<feature type="domain" description="Hemerythrin-like" evidence="1">
    <location>
        <begin position="18"/>
        <end position="150"/>
    </location>
</feature>
<dbReference type="Gene3D" id="1.20.120.520">
    <property type="entry name" value="nmb1532 protein domain like"/>
    <property type="match status" value="1"/>
</dbReference>
<keyword evidence="3" id="KW-1185">Reference proteome</keyword>
<dbReference type="KEGG" id="coh:EAV92_18265"/>
<reference evidence="2 3" key="1">
    <citation type="submission" date="2018-10" db="EMBL/GenBank/DDBJ databases">
        <title>Genome Sequence of Cohnella sp.</title>
        <authorList>
            <person name="Srinivasan S."/>
            <person name="Kim M.K."/>
        </authorList>
    </citation>
    <scope>NUCLEOTIDE SEQUENCE [LARGE SCALE GENOMIC DNA]</scope>
    <source>
        <strain evidence="2 3">18JY8-7</strain>
    </source>
</reference>
<dbReference type="InterPro" id="IPR012312">
    <property type="entry name" value="Hemerythrin-like"/>
</dbReference>
<accession>A0A3G3K2E1</accession>
<evidence type="ECO:0000313" key="2">
    <source>
        <dbReference type="EMBL" id="AYQ74341.1"/>
    </source>
</evidence>